<proteinExistence type="predicted"/>
<sequence>MRWSEFADKELIDVDGGEKIGTAGQADLVIDDRTGKIRSMLLPVGSSWFGKKQGEIEISWHQIRKVGPEMVIVESSGKGRLYQK</sequence>
<name>A0A235BCD6_9BACL</name>
<reference evidence="2 3" key="1">
    <citation type="submission" date="2017-07" db="EMBL/GenBank/DDBJ databases">
        <title>The genome sequence of Paludifilum halophilum highlights mechanisms for microbial adaptation to high salt environemnts.</title>
        <authorList>
            <person name="Belbahri L."/>
        </authorList>
    </citation>
    <scope>NUCLEOTIDE SEQUENCE [LARGE SCALE GENOMIC DNA]</scope>
    <source>
        <strain evidence="2 3">DSM 102817</strain>
    </source>
</reference>
<evidence type="ECO:0000313" key="3">
    <source>
        <dbReference type="Proteomes" id="UP000215459"/>
    </source>
</evidence>
<dbReference type="InterPro" id="IPR027275">
    <property type="entry name" value="PRC-brl_dom"/>
</dbReference>
<dbReference type="InterPro" id="IPR011033">
    <property type="entry name" value="PRC_barrel-like_sf"/>
</dbReference>
<accession>A0A235BCD6</accession>
<organism evidence="2 3">
    <name type="scientific">Paludifilum halophilum</name>
    <dbReference type="NCBI Taxonomy" id="1642702"/>
    <lineage>
        <taxon>Bacteria</taxon>
        <taxon>Bacillati</taxon>
        <taxon>Bacillota</taxon>
        <taxon>Bacilli</taxon>
        <taxon>Bacillales</taxon>
        <taxon>Thermoactinomycetaceae</taxon>
        <taxon>Paludifilum</taxon>
    </lineage>
</organism>
<protein>
    <submittedName>
        <fullName evidence="2">YlmC/YmxH family sporulation protein</fullName>
    </submittedName>
</protein>
<feature type="domain" description="PRC-barrel" evidence="1">
    <location>
        <begin position="2"/>
        <end position="76"/>
    </location>
</feature>
<dbReference type="Gene3D" id="2.30.30.240">
    <property type="entry name" value="PRC-barrel domain"/>
    <property type="match status" value="1"/>
</dbReference>
<keyword evidence="3" id="KW-1185">Reference proteome</keyword>
<dbReference type="EMBL" id="NOWF01000001">
    <property type="protein sequence ID" value="OYD09946.1"/>
    <property type="molecule type" value="Genomic_DNA"/>
</dbReference>
<dbReference type="OrthoDB" id="2468688at2"/>
<evidence type="ECO:0000259" key="1">
    <source>
        <dbReference type="Pfam" id="PF05239"/>
    </source>
</evidence>
<gene>
    <name evidence="2" type="ORF">CHM34_00270</name>
</gene>
<dbReference type="Proteomes" id="UP000215459">
    <property type="component" value="Unassembled WGS sequence"/>
</dbReference>
<dbReference type="SUPFAM" id="SSF50346">
    <property type="entry name" value="PRC-barrel domain"/>
    <property type="match status" value="1"/>
</dbReference>
<evidence type="ECO:0000313" key="2">
    <source>
        <dbReference type="EMBL" id="OYD09946.1"/>
    </source>
</evidence>
<comment type="caution">
    <text evidence="2">The sequence shown here is derived from an EMBL/GenBank/DDBJ whole genome shotgun (WGS) entry which is preliminary data.</text>
</comment>
<dbReference type="AlphaFoldDB" id="A0A235BCD6"/>
<dbReference type="NCBIfam" id="TIGR02888">
    <property type="entry name" value="spore_YlmC_YmxH"/>
    <property type="match status" value="1"/>
</dbReference>
<dbReference type="Pfam" id="PF05239">
    <property type="entry name" value="PRC"/>
    <property type="match status" value="1"/>
</dbReference>
<dbReference type="PANTHER" id="PTHR40061:SF1">
    <property type="entry name" value="SPORULATION PROTEIN YLMC-RELATED"/>
    <property type="match status" value="1"/>
</dbReference>
<dbReference type="PANTHER" id="PTHR40061">
    <property type="entry name" value="SPORULATION PROTEIN YLMC-RELATED"/>
    <property type="match status" value="1"/>
</dbReference>
<dbReference type="InterPro" id="IPR014238">
    <property type="entry name" value="Spore_YlmC/YmxH"/>
</dbReference>